<proteinExistence type="inferred from homology"/>
<accession>A0A2R4XMI0</accession>
<dbReference type="Gene3D" id="3.40.50.720">
    <property type="entry name" value="NAD(P)-binding Rossmann-like Domain"/>
    <property type="match status" value="1"/>
</dbReference>
<evidence type="ECO:0000256" key="1">
    <source>
        <dbReference type="ARBA" id="ARBA00005125"/>
    </source>
</evidence>
<comment type="similarity">
    <text evidence="2">Belongs to the NAD(P)-dependent epimerase/dehydratase family.</text>
</comment>
<dbReference type="AlphaFoldDB" id="A0A2R4XMI0"/>
<organism evidence="4 5">
    <name type="scientific">Orrella marina</name>
    <dbReference type="NCBI Taxonomy" id="2163011"/>
    <lineage>
        <taxon>Bacteria</taxon>
        <taxon>Pseudomonadati</taxon>
        <taxon>Pseudomonadota</taxon>
        <taxon>Betaproteobacteria</taxon>
        <taxon>Burkholderiales</taxon>
        <taxon>Alcaligenaceae</taxon>
        <taxon>Orrella</taxon>
    </lineage>
</organism>
<comment type="pathway">
    <text evidence="1">Bacterial outer membrane biogenesis; LPS O-antigen biosynthesis.</text>
</comment>
<evidence type="ECO:0000256" key="2">
    <source>
        <dbReference type="ARBA" id="ARBA00007637"/>
    </source>
</evidence>
<dbReference type="OrthoDB" id="9801056at2"/>
<dbReference type="KEGG" id="boz:DBV39_16120"/>
<dbReference type="InterPro" id="IPR036291">
    <property type="entry name" value="NAD(P)-bd_dom_sf"/>
</dbReference>
<dbReference type="InterPro" id="IPR001509">
    <property type="entry name" value="Epimerase_deHydtase"/>
</dbReference>
<protein>
    <recommendedName>
        <fullName evidence="3">NAD-dependent epimerase/dehydratase domain-containing protein</fullName>
    </recommendedName>
</protein>
<keyword evidence="5" id="KW-1185">Reference proteome</keyword>
<evidence type="ECO:0000259" key="3">
    <source>
        <dbReference type="Pfam" id="PF01370"/>
    </source>
</evidence>
<reference evidence="4 5" key="1">
    <citation type="submission" date="2018-04" db="EMBL/GenBank/DDBJ databases">
        <title>Bordetella sp. HZ20 isolated from seawater.</title>
        <authorList>
            <person name="Sun C."/>
        </authorList>
    </citation>
    <scope>NUCLEOTIDE SEQUENCE [LARGE SCALE GENOMIC DNA]</scope>
    <source>
        <strain evidence="4 5">HZ20</strain>
    </source>
</reference>
<dbReference type="Proteomes" id="UP000244571">
    <property type="component" value="Chromosome"/>
</dbReference>
<dbReference type="RefSeq" id="WP_108622413.1">
    <property type="nucleotide sequence ID" value="NZ_CP028901.1"/>
</dbReference>
<dbReference type="EMBL" id="CP028901">
    <property type="protein sequence ID" value="AWB35003.1"/>
    <property type="molecule type" value="Genomic_DNA"/>
</dbReference>
<gene>
    <name evidence="4" type="ORF">DBV39_16120</name>
</gene>
<dbReference type="CDD" id="cd05232">
    <property type="entry name" value="UDP_G4E_4_SDR_e"/>
    <property type="match status" value="1"/>
</dbReference>
<name>A0A2R4XMI0_9BURK</name>
<dbReference type="SUPFAM" id="SSF51735">
    <property type="entry name" value="NAD(P)-binding Rossmann-fold domains"/>
    <property type="match status" value="1"/>
</dbReference>
<dbReference type="PANTHER" id="PTHR43000">
    <property type="entry name" value="DTDP-D-GLUCOSE 4,6-DEHYDRATASE-RELATED"/>
    <property type="match status" value="1"/>
</dbReference>
<dbReference type="Pfam" id="PF01370">
    <property type="entry name" value="Epimerase"/>
    <property type="match status" value="1"/>
</dbReference>
<feature type="domain" description="NAD-dependent epimerase/dehydratase" evidence="3">
    <location>
        <begin position="3"/>
        <end position="234"/>
    </location>
</feature>
<evidence type="ECO:0000313" key="4">
    <source>
        <dbReference type="EMBL" id="AWB35003.1"/>
    </source>
</evidence>
<evidence type="ECO:0000313" key="5">
    <source>
        <dbReference type="Proteomes" id="UP000244571"/>
    </source>
</evidence>
<sequence length="328" mass="35577">MKVLITGGTGFVGRPLSTYLVSRGHKVVVSVRDRRRFEQVVRCTDPGLDAVFPIEVASLSASTDWTKALAGIDVVIHCAARVHVMNEVSESPANLYFETNVAGTEALADQAAKAGVKRFIFISSIKVNGESTGLDQPFTADDEPAPIDPYGISKRDAEKLLLNLANETEMEVVIIRPPLIYGPGVKANFETLIRSISRGTPLPLGAATHNRRSLLALGNLIDLIHICLDHPGAMNQIFLASDGEDLSTAELARRIGLALGKKARLIYVPRWLVKLGATVLNRPGIYGRLFGSLRVDISKNKRLLGWVPPVSIDSGLRDTTQAFNQPPL</sequence>